<feature type="domain" description="Aldehyde dehydrogenase" evidence="2">
    <location>
        <begin position="17"/>
        <end position="474"/>
    </location>
</feature>
<evidence type="ECO:0000259" key="2">
    <source>
        <dbReference type="Pfam" id="PF00171"/>
    </source>
</evidence>
<dbReference type="Pfam" id="PF00171">
    <property type="entry name" value="Aldedh"/>
    <property type="match status" value="1"/>
</dbReference>
<dbReference type="RefSeq" id="WP_107823268.1">
    <property type="nucleotide sequence ID" value="NZ_OY782574.1"/>
</dbReference>
<dbReference type="EMBL" id="QAAD01000017">
    <property type="protein sequence ID" value="PTN07431.1"/>
    <property type="molecule type" value="Genomic_DNA"/>
</dbReference>
<dbReference type="InterPro" id="IPR015590">
    <property type="entry name" value="Aldehyde_DH_dom"/>
</dbReference>
<dbReference type="InterPro" id="IPR016163">
    <property type="entry name" value="Ald_DH_C"/>
</dbReference>
<reference evidence="3 4" key="1">
    <citation type="submission" date="2018-04" db="EMBL/GenBank/DDBJ databases">
        <title>Genomic Encyclopedia of Archaeal and Bacterial Type Strains, Phase II (KMG-II): from individual species to whole genera.</title>
        <authorList>
            <person name="Goeker M."/>
        </authorList>
    </citation>
    <scope>NUCLEOTIDE SEQUENCE [LARGE SCALE GENOMIC DNA]</scope>
    <source>
        <strain evidence="3 4">DSM 28823</strain>
    </source>
</reference>
<dbReference type="SUPFAM" id="SSF53720">
    <property type="entry name" value="ALDH-like"/>
    <property type="match status" value="1"/>
</dbReference>
<keyword evidence="4" id="KW-1185">Reference proteome</keyword>
<evidence type="ECO:0000313" key="4">
    <source>
        <dbReference type="Proteomes" id="UP000243525"/>
    </source>
</evidence>
<accession>A0A2T5BYU7</accession>
<keyword evidence="1" id="KW-0560">Oxidoreductase</keyword>
<dbReference type="InterPro" id="IPR016162">
    <property type="entry name" value="Ald_DH_N"/>
</dbReference>
<dbReference type="Proteomes" id="UP000243525">
    <property type="component" value="Unassembled WGS sequence"/>
</dbReference>
<comment type="caution">
    <text evidence="3">The sequence shown here is derived from an EMBL/GenBank/DDBJ whole genome shotgun (WGS) entry which is preliminary data.</text>
</comment>
<protein>
    <submittedName>
        <fullName evidence="3">NADP-dependent aldehyde dehydrogenase</fullName>
    </submittedName>
</protein>
<dbReference type="AlphaFoldDB" id="A0A2T5BYU7"/>
<dbReference type="Gene3D" id="3.40.309.10">
    <property type="entry name" value="Aldehyde Dehydrogenase, Chain A, domain 2"/>
    <property type="match status" value="1"/>
</dbReference>
<evidence type="ECO:0000256" key="1">
    <source>
        <dbReference type="ARBA" id="ARBA00023002"/>
    </source>
</evidence>
<dbReference type="InterPro" id="IPR044151">
    <property type="entry name" value="ALDH_KGSADH"/>
</dbReference>
<organism evidence="3 4">
    <name type="scientific">Mangrovibacterium marinum</name>
    <dbReference type="NCBI Taxonomy" id="1639118"/>
    <lineage>
        <taxon>Bacteria</taxon>
        <taxon>Pseudomonadati</taxon>
        <taxon>Bacteroidota</taxon>
        <taxon>Bacteroidia</taxon>
        <taxon>Marinilabiliales</taxon>
        <taxon>Prolixibacteraceae</taxon>
        <taxon>Mangrovibacterium</taxon>
    </lineage>
</organism>
<dbReference type="PANTHER" id="PTHR43353:SF3">
    <property type="entry name" value="ALDEHYDE DEHYDROGENASE-RELATED"/>
    <property type="match status" value="1"/>
</dbReference>
<gene>
    <name evidence="3" type="ORF">C8N47_11726</name>
</gene>
<proteinExistence type="predicted"/>
<dbReference type="PANTHER" id="PTHR43353">
    <property type="entry name" value="SUCCINATE-SEMIALDEHYDE DEHYDROGENASE, MITOCHONDRIAL"/>
    <property type="match status" value="1"/>
</dbReference>
<dbReference type="InterPro" id="IPR050740">
    <property type="entry name" value="Aldehyde_DH_Superfamily"/>
</dbReference>
<dbReference type="OrthoDB" id="9770537at2"/>
<name>A0A2T5BYU7_9BACT</name>
<dbReference type="Gene3D" id="3.40.605.10">
    <property type="entry name" value="Aldehyde Dehydrogenase, Chain A, domain 1"/>
    <property type="match status" value="1"/>
</dbReference>
<sequence>MIHGKNLIGFEQFANGTQTFQTYNPADLRELPELFVQATDAEVDLAVEKATAAYGTYKKTSGTAKASFLRAIADEIEELGTALIERASAESGLPEGRITGERGRTVNQLRLFASVLEDGSWVEASIDPAMADRKPLPRPDIRKMLQPVGPVVVFTASNFPLAFSTAGGDTASALAAGNPVIVKVHPYHAGTNELVVGAISRAAQKCGMPDGVFSSLNSSDFTVGQRLVLHPAVKSVAFTGSFGGGKSLYELAQSREEPIPVFAEMGSVNPVLLLPEKMKGETENLAATIAGSVNLGAGQFCTNPGVLVALKSNETDAFKSALVKQVQALAPQAMLHENIFKNYTKKTAEIFAETAVVKLSESATGASTLKGRPAVANITGADFLAKPDLVEEIFGPFSILIECADEAELMDVLKKFKGQLTGSVLGAGDDFRKFESHIRVLQEVVGRLIFNGVPTGVEVCYSMHHGGPYPSTTDSRFTSVGVDAIKRFVRPVSFQDAPDDYLPDELKNANPLNIWRRVDGELTRKTI</sequence>
<dbReference type="InterPro" id="IPR016161">
    <property type="entry name" value="Ald_DH/histidinol_DH"/>
</dbReference>
<dbReference type="GO" id="GO:0016620">
    <property type="term" value="F:oxidoreductase activity, acting on the aldehyde or oxo group of donors, NAD or NADP as acceptor"/>
    <property type="evidence" value="ECO:0007669"/>
    <property type="project" value="InterPro"/>
</dbReference>
<evidence type="ECO:0000313" key="3">
    <source>
        <dbReference type="EMBL" id="PTN07431.1"/>
    </source>
</evidence>
<dbReference type="CDD" id="cd07129">
    <property type="entry name" value="ALDH_KGSADH"/>
    <property type="match status" value="1"/>
</dbReference>